<proteinExistence type="predicted"/>
<comment type="subcellular location">
    <subcellularLocation>
        <location evidence="1">Cell membrane</location>
        <topology evidence="1">Multi-pass membrane protein</topology>
    </subcellularLocation>
</comment>
<keyword evidence="3" id="KW-1003">Cell membrane</keyword>
<keyword evidence="4 7" id="KW-0812">Transmembrane</keyword>
<feature type="transmembrane region" description="Helical" evidence="7">
    <location>
        <begin position="343"/>
        <end position="365"/>
    </location>
</feature>
<dbReference type="InterPro" id="IPR001991">
    <property type="entry name" value="Na-dicarboxylate_symporter"/>
</dbReference>
<keyword evidence="5 7" id="KW-1133">Transmembrane helix</keyword>
<keyword evidence="9" id="KW-1185">Reference proteome</keyword>
<dbReference type="Proteomes" id="UP001596152">
    <property type="component" value="Unassembled WGS sequence"/>
</dbReference>
<evidence type="ECO:0000256" key="7">
    <source>
        <dbReference type="SAM" id="Phobius"/>
    </source>
</evidence>
<reference evidence="9" key="1">
    <citation type="journal article" date="2019" name="Int. J. Syst. Evol. Microbiol.">
        <title>The Global Catalogue of Microorganisms (GCM) 10K type strain sequencing project: providing services to taxonomists for standard genome sequencing and annotation.</title>
        <authorList>
            <consortium name="The Broad Institute Genomics Platform"/>
            <consortium name="The Broad Institute Genome Sequencing Center for Infectious Disease"/>
            <person name="Wu L."/>
            <person name="Ma J."/>
        </authorList>
    </citation>
    <scope>NUCLEOTIDE SEQUENCE [LARGE SCALE GENOMIC DNA]</scope>
    <source>
        <strain evidence="9">JCM 12125</strain>
    </source>
</reference>
<dbReference type="EMBL" id="JBHSLF010000018">
    <property type="protein sequence ID" value="MFC5344192.1"/>
    <property type="molecule type" value="Genomic_DNA"/>
</dbReference>
<dbReference type="Gene3D" id="1.10.3860.10">
    <property type="entry name" value="Sodium:dicarboxylate symporter"/>
    <property type="match status" value="1"/>
</dbReference>
<dbReference type="PANTHER" id="PTHR42865:SF7">
    <property type="entry name" value="PROTON_GLUTAMATE-ASPARTATE SYMPORTER"/>
    <property type="match status" value="1"/>
</dbReference>
<protein>
    <submittedName>
        <fullName evidence="8">Dicarboxylate/amino acid:cation symporter</fullName>
    </submittedName>
</protein>
<dbReference type="SUPFAM" id="SSF118215">
    <property type="entry name" value="Proton glutamate symport protein"/>
    <property type="match status" value="1"/>
</dbReference>
<feature type="transmembrane region" description="Helical" evidence="7">
    <location>
        <begin position="239"/>
        <end position="262"/>
    </location>
</feature>
<evidence type="ECO:0000256" key="1">
    <source>
        <dbReference type="ARBA" id="ARBA00004651"/>
    </source>
</evidence>
<feature type="transmembrane region" description="Helical" evidence="7">
    <location>
        <begin position="166"/>
        <end position="184"/>
    </location>
</feature>
<feature type="transmembrane region" description="Helical" evidence="7">
    <location>
        <begin position="371"/>
        <end position="395"/>
    </location>
</feature>
<dbReference type="Pfam" id="PF00375">
    <property type="entry name" value="SDF"/>
    <property type="match status" value="1"/>
</dbReference>
<organism evidence="8 9">
    <name type="scientific">Brevundimonas staleyi</name>
    <dbReference type="NCBI Taxonomy" id="74326"/>
    <lineage>
        <taxon>Bacteria</taxon>
        <taxon>Pseudomonadati</taxon>
        <taxon>Pseudomonadota</taxon>
        <taxon>Alphaproteobacteria</taxon>
        <taxon>Caulobacterales</taxon>
        <taxon>Caulobacteraceae</taxon>
        <taxon>Brevundimonas</taxon>
    </lineage>
</organism>
<keyword evidence="2" id="KW-0813">Transport</keyword>
<evidence type="ECO:0000256" key="5">
    <source>
        <dbReference type="ARBA" id="ARBA00022989"/>
    </source>
</evidence>
<gene>
    <name evidence="8" type="ORF">ACFPIE_09720</name>
</gene>
<feature type="transmembrane region" description="Helical" evidence="7">
    <location>
        <begin position="52"/>
        <end position="73"/>
    </location>
</feature>
<evidence type="ECO:0000256" key="4">
    <source>
        <dbReference type="ARBA" id="ARBA00022692"/>
    </source>
</evidence>
<dbReference type="InterPro" id="IPR036458">
    <property type="entry name" value="Na:dicarbo_symporter_sf"/>
</dbReference>
<name>A0ABW0FU45_9CAUL</name>
<accession>A0ABW0FU45</accession>
<dbReference type="PRINTS" id="PR00173">
    <property type="entry name" value="EDTRNSPORT"/>
</dbReference>
<feature type="transmembrane region" description="Helical" evidence="7">
    <location>
        <begin position="205"/>
        <end position="227"/>
    </location>
</feature>
<sequence>MTRSRTRAIFSSLSLWVMIALVGGLAAGAAAQVEGIPGGVGTVAVIDATGQLWLNALRMTIIPLVFSLLVTGIASIADAAATGRLALKAVIVFAILLVGATVYAFASSLGLHALWPISAEGSAALLAGTSAEAGREVAANVGGGGFGAFLTSLAPANPIRAAADDAILAIVVFAIAFGFATTRLEARLRQPIATFFEAVSNTMIVIVQWVLAVAPVGVFTLAFGVGLRAGLGAAGVLGHYIALVCLSLIGLILLTYVVATLAGRIGLARFAQGIAPAQVVAFSTQSSLACLPIMVERAVGRLGVSSATAGLVLPLAVAVFRITSPVANLAVVIYVAKLTGTEITTASILAGGFAALAVSVGTVGLPGQVSFFASIAPICLAMGVPLEVLPLLLAVEVVPDIFRTVGNVTADLAAARIVEGRDAAADPEAAAGI</sequence>
<evidence type="ECO:0000256" key="6">
    <source>
        <dbReference type="ARBA" id="ARBA00023136"/>
    </source>
</evidence>
<dbReference type="PANTHER" id="PTHR42865">
    <property type="entry name" value="PROTON/GLUTAMATE-ASPARTATE SYMPORTER"/>
    <property type="match status" value="1"/>
</dbReference>
<evidence type="ECO:0000313" key="9">
    <source>
        <dbReference type="Proteomes" id="UP001596152"/>
    </source>
</evidence>
<keyword evidence="6 7" id="KW-0472">Membrane</keyword>
<feature type="transmembrane region" description="Helical" evidence="7">
    <location>
        <begin position="315"/>
        <end position="336"/>
    </location>
</feature>
<evidence type="ECO:0000256" key="2">
    <source>
        <dbReference type="ARBA" id="ARBA00022448"/>
    </source>
</evidence>
<feature type="transmembrane region" description="Helical" evidence="7">
    <location>
        <begin position="85"/>
        <end position="106"/>
    </location>
</feature>
<dbReference type="RefSeq" id="WP_374037266.1">
    <property type="nucleotide sequence ID" value="NZ_CP169082.1"/>
</dbReference>
<evidence type="ECO:0000256" key="3">
    <source>
        <dbReference type="ARBA" id="ARBA00022475"/>
    </source>
</evidence>
<comment type="caution">
    <text evidence="8">The sequence shown here is derived from an EMBL/GenBank/DDBJ whole genome shotgun (WGS) entry which is preliminary data.</text>
</comment>
<evidence type="ECO:0000313" key="8">
    <source>
        <dbReference type="EMBL" id="MFC5344192.1"/>
    </source>
</evidence>